<protein>
    <recommendedName>
        <fullName evidence="2">histidine kinase</fullName>
        <ecNumber evidence="2">2.7.13.3</ecNumber>
    </recommendedName>
</protein>
<evidence type="ECO:0000256" key="3">
    <source>
        <dbReference type="ARBA" id="ARBA00022553"/>
    </source>
</evidence>
<dbReference type="InterPro" id="IPR036097">
    <property type="entry name" value="HisK_dim/P_sf"/>
</dbReference>
<dbReference type="PANTHER" id="PTHR43547">
    <property type="entry name" value="TWO-COMPONENT HISTIDINE KINASE"/>
    <property type="match status" value="1"/>
</dbReference>
<dbReference type="Pfam" id="PF02518">
    <property type="entry name" value="HATPase_c"/>
    <property type="match status" value="1"/>
</dbReference>
<comment type="catalytic activity">
    <reaction evidence="1">
        <text>ATP + protein L-histidine = ADP + protein N-phospho-L-histidine.</text>
        <dbReference type="EC" id="2.7.13.3"/>
    </reaction>
</comment>
<evidence type="ECO:0000256" key="2">
    <source>
        <dbReference type="ARBA" id="ARBA00012438"/>
    </source>
</evidence>
<dbReference type="PRINTS" id="PR00344">
    <property type="entry name" value="BCTRLSENSOR"/>
</dbReference>
<comment type="caution">
    <text evidence="5">The sequence shown here is derived from an EMBL/GenBank/DDBJ whole genome shotgun (WGS) entry which is preliminary data.</text>
</comment>
<dbReference type="Gene3D" id="1.10.287.130">
    <property type="match status" value="1"/>
</dbReference>
<dbReference type="SUPFAM" id="SSF55874">
    <property type="entry name" value="ATPase domain of HSP90 chaperone/DNA topoisomerase II/histidine kinase"/>
    <property type="match status" value="1"/>
</dbReference>
<evidence type="ECO:0000259" key="4">
    <source>
        <dbReference type="PROSITE" id="PS50109"/>
    </source>
</evidence>
<dbReference type="Pfam" id="PF00512">
    <property type="entry name" value="HisKA"/>
    <property type="match status" value="1"/>
</dbReference>
<evidence type="ECO:0000313" key="5">
    <source>
        <dbReference type="EMBL" id="HER40724.1"/>
    </source>
</evidence>
<dbReference type="InterPro" id="IPR004358">
    <property type="entry name" value="Sig_transdc_His_kin-like_C"/>
</dbReference>
<name>A0A7C2M522_9FLAO</name>
<dbReference type="Gene3D" id="3.30.565.10">
    <property type="entry name" value="Histidine kinase-like ATPase, C-terminal domain"/>
    <property type="match status" value="1"/>
</dbReference>
<dbReference type="PROSITE" id="PS50109">
    <property type="entry name" value="HIS_KIN"/>
    <property type="match status" value="1"/>
</dbReference>
<feature type="domain" description="Histidine kinase" evidence="4">
    <location>
        <begin position="133"/>
        <end position="339"/>
    </location>
</feature>
<dbReference type="PANTHER" id="PTHR43547:SF2">
    <property type="entry name" value="HYBRID SIGNAL TRANSDUCTION HISTIDINE KINASE C"/>
    <property type="match status" value="1"/>
</dbReference>
<dbReference type="AlphaFoldDB" id="A0A7C2M522"/>
<gene>
    <name evidence="5" type="ORF">ENO10_05840</name>
</gene>
<dbReference type="InterPro" id="IPR036890">
    <property type="entry name" value="HATPase_C_sf"/>
</dbReference>
<reference evidence="5" key="1">
    <citation type="journal article" date="2020" name="mSystems">
        <title>Genome- and Community-Level Interaction Insights into Carbon Utilization and Element Cycling Functions of Hydrothermarchaeota in Hydrothermal Sediment.</title>
        <authorList>
            <person name="Zhou Z."/>
            <person name="Liu Y."/>
            <person name="Xu W."/>
            <person name="Pan J."/>
            <person name="Luo Z.H."/>
            <person name="Li M."/>
        </authorList>
    </citation>
    <scope>NUCLEOTIDE SEQUENCE [LARGE SCALE GENOMIC DNA]</scope>
    <source>
        <strain evidence="5">SpSt-1235</strain>
    </source>
</reference>
<dbReference type="Proteomes" id="UP000885753">
    <property type="component" value="Unassembled WGS sequence"/>
</dbReference>
<dbReference type="SMART" id="SM00388">
    <property type="entry name" value="HisKA"/>
    <property type="match status" value="1"/>
</dbReference>
<dbReference type="InterPro" id="IPR003594">
    <property type="entry name" value="HATPase_dom"/>
</dbReference>
<dbReference type="InterPro" id="IPR003661">
    <property type="entry name" value="HisK_dim/P_dom"/>
</dbReference>
<dbReference type="CDD" id="cd00082">
    <property type="entry name" value="HisKA"/>
    <property type="match status" value="1"/>
</dbReference>
<dbReference type="EC" id="2.7.13.3" evidence="2"/>
<organism evidence="5">
    <name type="scientific">Salinimicrobium catena</name>
    <dbReference type="NCBI Taxonomy" id="390640"/>
    <lineage>
        <taxon>Bacteria</taxon>
        <taxon>Pseudomonadati</taxon>
        <taxon>Bacteroidota</taxon>
        <taxon>Flavobacteriia</taxon>
        <taxon>Flavobacteriales</taxon>
        <taxon>Flavobacteriaceae</taxon>
        <taxon>Salinimicrobium</taxon>
    </lineage>
</organism>
<dbReference type="SMART" id="SM00387">
    <property type="entry name" value="HATPase_c"/>
    <property type="match status" value="1"/>
</dbReference>
<dbReference type="CDD" id="cd00075">
    <property type="entry name" value="HATPase"/>
    <property type="match status" value="1"/>
</dbReference>
<keyword evidence="3" id="KW-0597">Phosphoprotein</keyword>
<evidence type="ECO:0000256" key="1">
    <source>
        <dbReference type="ARBA" id="ARBA00000085"/>
    </source>
</evidence>
<dbReference type="GO" id="GO:0000155">
    <property type="term" value="F:phosphorelay sensor kinase activity"/>
    <property type="evidence" value="ECO:0007669"/>
    <property type="project" value="InterPro"/>
</dbReference>
<accession>A0A7C2M522</accession>
<sequence>MTTPNELKSLRDKMRALQSGDYDVEAENPKIVRCWERLNCDKKDCPAYGKIRCWSIAGTCCHGEVRGKYAQKIKDCRECVVYKESCGDDIGELIEAFNLMVKDVRHNFAERVRSDQEKANIERLSQISDMVAGVAHETRNPLHSIGMATSFLKKKYQDEMMSEFLGIIEEEVKKLNKLTSIFLDFSNPSPLNLQTCSINEVIDLVIDEYAGQAKRQKIAIQLNLDKNLPEFISDKSRLHDLFSCLLENALEISVENNRITVSTERKNKMICLSVQDEGPGIATADQEKIFKPFYTTKMNGPGLGLAIVERSVKELKGMVEVESTPGKGATFTVCIPVMD</sequence>
<proteinExistence type="predicted"/>
<dbReference type="EMBL" id="DSEE01000426">
    <property type="protein sequence ID" value="HER40724.1"/>
    <property type="molecule type" value="Genomic_DNA"/>
</dbReference>
<dbReference type="InterPro" id="IPR005467">
    <property type="entry name" value="His_kinase_dom"/>
</dbReference>
<dbReference type="SUPFAM" id="SSF47384">
    <property type="entry name" value="Homodimeric domain of signal transducing histidine kinase"/>
    <property type="match status" value="1"/>
</dbReference>